<dbReference type="AlphaFoldDB" id="K1Q548"/>
<accession>K1Q548</accession>
<evidence type="ECO:0000313" key="1">
    <source>
        <dbReference type="EMBL" id="EKC31727.1"/>
    </source>
</evidence>
<organism evidence="1">
    <name type="scientific">Magallana gigas</name>
    <name type="common">Pacific oyster</name>
    <name type="synonym">Crassostrea gigas</name>
    <dbReference type="NCBI Taxonomy" id="29159"/>
    <lineage>
        <taxon>Eukaryota</taxon>
        <taxon>Metazoa</taxon>
        <taxon>Spiralia</taxon>
        <taxon>Lophotrochozoa</taxon>
        <taxon>Mollusca</taxon>
        <taxon>Bivalvia</taxon>
        <taxon>Autobranchia</taxon>
        <taxon>Pteriomorphia</taxon>
        <taxon>Ostreida</taxon>
        <taxon>Ostreoidea</taxon>
        <taxon>Ostreidae</taxon>
        <taxon>Magallana</taxon>
    </lineage>
</organism>
<protein>
    <submittedName>
        <fullName evidence="1">Uncharacterized protein</fullName>
    </submittedName>
</protein>
<reference evidence="1" key="1">
    <citation type="journal article" date="2012" name="Nature">
        <title>The oyster genome reveals stress adaptation and complexity of shell formation.</title>
        <authorList>
            <person name="Zhang G."/>
            <person name="Fang X."/>
            <person name="Guo X."/>
            <person name="Li L."/>
            <person name="Luo R."/>
            <person name="Xu F."/>
            <person name="Yang P."/>
            <person name="Zhang L."/>
            <person name="Wang X."/>
            <person name="Qi H."/>
            <person name="Xiong Z."/>
            <person name="Que H."/>
            <person name="Xie Y."/>
            <person name="Holland P.W."/>
            <person name="Paps J."/>
            <person name="Zhu Y."/>
            <person name="Wu F."/>
            <person name="Chen Y."/>
            <person name="Wang J."/>
            <person name="Peng C."/>
            <person name="Meng J."/>
            <person name="Yang L."/>
            <person name="Liu J."/>
            <person name="Wen B."/>
            <person name="Zhang N."/>
            <person name="Huang Z."/>
            <person name="Zhu Q."/>
            <person name="Feng Y."/>
            <person name="Mount A."/>
            <person name="Hedgecock D."/>
            <person name="Xu Z."/>
            <person name="Liu Y."/>
            <person name="Domazet-Loso T."/>
            <person name="Du Y."/>
            <person name="Sun X."/>
            <person name="Zhang S."/>
            <person name="Liu B."/>
            <person name="Cheng P."/>
            <person name="Jiang X."/>
            <person name="Li J."/>
            <person name="Fan D."/>
            <person name="Wang W."/>
            <person name="Fu W."/>
            <person name="Wang T."/>
            <person name="Wang B."/>
            <person name="Zhang J."/>
            <person name="Peng Z."/>
            <person name="Li Y."/>
            <person name="Li N."/>
            <person name="Wang J."/>
            <person name="Chen M."/>
            <person name="He Y."/>
            <person name="Tan F."/>
            <person name="Song X."/>
            <person name="Zheng Q."/>
            <person name="Huang R."/>
            <person name="Yang H."/>
            <person name="Du X."/>
            <person name="Chen L."/>
            <person name="Yang M."/>
            <person name="Gaffney P.M."/>
            <person name="Wang S."/>
            <person name="Luo L."/>
            <person name="She Z."/>
            <person name="Ming Y."/>
            <person name="Huang W."/>
            <person name="Zhang S."/>
            <person name="Huang B."/>
            <person name="Zhang Y."/>
            <person name="Qu T."/>
            <person name="Ni P."/>
            <person name="Miao G."/>
            <person name="Wang J."/>
            <person name="Wang Q."/>
            <person name="Steinberg C.E."/>
            <person name="Wang H."/>
            <person name="Li N."/>
            <person name="Qian L."/>
            <person name="Zhang G."/>
            <person name="Li Y."/>
            <person name="Yang H."/>
            <person name="Liu X."/>
            <person name="Wang J."/>
            <person name="Yin Y."/>
            <person name="Wang J."/>
        </authorList>
    </citation>
    <scope>NUCLEOTIDE SEQUENCE [LARGE SCALE GENOMIC DNA]</scope>
    <source>
        <strain evidence="1">05x7-T-G4-1.051#20</strain>
    </source>
</reference>
<dbReference type="EMBL" id="JH816301">
    <property type="protein sequence ID" value="EKC31727.1"/>
    <property type="molecule type" value="Genomic_DNA"/>
</dbReference>
<proteinExistence type="predicted"/>
<dbReference type="InParanoid" id="K1Q548"/>
<name>K1Q548_MAGGI</name>
<dbReference type="HOGENOM" id="CLU_2190571_0_0_1"/>
<sequence length="117" mass="13107">MQTHWCPWDNSCRYRQIRASHIGRTTDSFATARDTTISLSPAHYLTGIHTIGAGTTSSYITTAFYDHWSQYDYDTAFSVNNGASATIKGVKIAASFSAEYELIKKHQLDDKSFTTKV</sequence>
<gene>
    <name evidence="1" type="ORF">CGI_10003704</name>
</gene>